<feature type="compositionally biased region" description="Polar residues" evidence="1">
    <location>
        <begin position="210"/>
        <end position="222"/>
    </location>
</feature>
<feature type="region of interest" description="Disordered" evidence="1">
    <location>
        <begin position="152"/>
        <end position="445"/>
    </location>
</feature>
<feature type="compositionally biased region" description="Polar residues" evidence="1">
    <location>
        <begin position="158"/>
        <end position="168"/>
    </location>
</feature>
<comment type="caution">
    <text evidence="3">The sequence shown here is derived from an EMBL/GenBank/DDBJ whole genome shotgun (WGS) entry which is preliminary data.</text>
</comment>
<feature type="compositionally biased region" description="Polar residues" evidence="1">
    <location>
        <begin position="300"/>
        <end position="310"/>
    </location>
</feature>
<proteinExistence type="predicted"/>
<feature type="compositionally biased region" description="Low complexity" evidence="1">
    <location>
        <begin position="380"/>
        <end position="400"/>
    </location>
</feature>
<feature type="compositionally biased region" description="Polar residues" evidence="1">
    <location>
        <begin position="339"/>
        <end position="355"/>
    </location>
</feature>
<feature type="compositionally biased region" description="Basic residues" evidence="1">
    <location>
        <begin position="401"/>
        <end position="423"/>
    </location>
</feature>
<evidence type="ECO:0000256" key="2">
    <source>
        <dbReference type="SAM" id="SignalP"/>
    </source>
</evidence>
<evidence type="ECO:0000313" key="4">
    <source>
        <dbReference type="Proteomes" id="UP000766486"/>
    </source>
</evidence>
<feature type="compositionally biased region" description="Low complexity" evidence="1">
    <location>
        <begin position="223"/>
        <end position="251"/>
    </location>
</feature>
<feature type="compositionally biased region" description="Basic residues" evidence="1">
    <location>
        <begin position="289"/>
        <end position="299"/>
    </location>
</feature>
<feature type="signal peptide" evidence="2">
    <location>
        <begin position="1"/>
        <end position="18"/>
    </location>
</feature>
<name>A0ABY6UQJ7_BIOOC</name>
<dbReference type="Proteomes" id="UP000766486">
    <property type="component" value="Unassembled WGS sequence"/>
</dbReference>
<feature type="compositionally biased region" description="Low complexity" evidence="1">
    <location>
        <begin position="169"/>
        <end position="196"/>
    </location>
</feature>
<accession>A0ABY6UQJ7</accession>
<dbReference type="EMBL" id="CABFNS010000861">
    <property type="protein sequence ID" value="VUC33284.1"/>
    <property type="molecule type" value="Genomic_DNA"/>
</dbReference>
<sequence>MRLLKQYLFLIFLALASAANNVPVGGVGPFTEQELEDHRNHIHTSPIESIPGGNPGRDSRGQNGGTYPENPTKNGDVAQRHSTVPHTDILMAPIKQKNNPKDPTNLYQGNGKPGRWRMAVNKVTGDMMEVMAHPKPKKGQQKSNALVPQWPTPAQLKNAGQSSGQQSTANQPAQVANQPAPAANQQARSSNQQGQAPSLKRKRPAGQPQLGGSQKKVNLGSGSQSAQPANQPANQPVQPAAGSASGTGACTSKRDGESCAITIGNKSPFQSKDTSSGKQSADKGPTAKILKKLGAHHQKLSSSGKLQFQGKTRKSRGAVRQKGTPAKGQSGKGKLASKPQKNNPGRSKARNSSAHKGNKKAASKQPGSKQTTPKKVIAEKPTSTKSTPKKAMINNTTGKKAGVKKATPKKATSRKHTPKKATAKKSEVKKVTPKKTPSKKSGVDKIKHVIVVTRDRARRSISFTELNYVDNKSVEER</sequence>
<keyword evidence="2" id="KW-0732">Signal</keyword>
<reference evidence="3 4" key="1">
    <citation type="submission" date="2019-06" db="EMBL/GenBank/DDBJ databases">
        <authorList>
            <person name="Broberg M."/>
        </authorList>
    </citation>
    <scope>NUCLEOTIDE SEQUENCE [LARGE SCALE GENOMIC DNA]</scope>
</reference>
<feature type="chain" id="PRO_5046015391" evidence="2">
    <location>
        <begin position="19"/>
        <end position="477"/>
    </location>
</feature>
<evidence type="ECO:0000313" key="3">
    <source>
        <dbReference type="EMBL" id="VUC33284.1"/>
    </source>
</evidence>
<feature type="compositionally biased region" description="Polar residues" evidence="1">
    <location>
        <begin position="264"/>
        <end position="279"/>
    </location>
</feature>
<evidence type="ECO:0000256" key="1">
    <source>
        <dbReference type="SAM" id="MobiDB-lite"/>
    </source>
</evidence>
<feature type="region of interest" description="Disordered" evidence="1">
    <location>
        <begin position="44"/>
        <end position="116"/>
    </location>
</feature>
<organism evidence="3 4">
    <name type="scientific">Bionectria ochroleuca</name>
    <name type="common">Gliocladium roseum</name>
    <dbReference type="NCBI Taxonomy" id="29856"/>
    <lineage>
        <taxon>Eukaryota</taxon>
        <taxon>Fungi</taxon>
        <taxon>Dikarya</taxon>
        <taxon>Ascomycota</taxon>
        <taxon>Pezizomycotina</taxon>
        <taxon>Sordariomycetes</taxon>
        <taxon>Hypocreomycetidae</taxon>
        <taxon>Hypocreales</taxon>
        <taxon>Bionectriaceae</taxon>
        <taxon>Clonostachys</taxon>
    </lineage>
</organism>
<keyword evidence="4" id="KW-1185">Reference proteome</keyword>
<gene>
    <name evidence="3" type="ORF">CLO192961_LOCUS345515</name>
</gene>
<protein>
    <submittedName>
        <fullName evidence="3">Uncharacterized protein</fullName>
    </submittedName>
</protein>